<evidence type="ECO:0000256" key="1">
    <source>
        <dbReference type="ARBA" id="ARBA00022603"/>
    </source>
</evidence>
<keyword evidence="1" id="KW-0489">Methyltransferase</keyword>
<comment type="caution">
    <text evidence="3">The sequence shown here is derived from an EMBL/GenBank/DDBJ whole genome shotgun (WGS) entry which is preliminary data.</text>
</comment>
<evidence type="ECO:0000256" key="2">
    <source>
        <dbReference type="ARBA" id="ARBA00022679"/>
    </source>
</evidence>
<dbReference type="Pfam" id="PF05971">
    <property type="entry name" value="Methyltransf_10"/>
    <property type="match status" value="1"/>
</dbReference>
<dbReference type="GO" id="GO:0008168">
    <property type="term" value="F:methyltransferase activity"/>
    <property type="evidence" value="ECO:0007669"/>
    <property type="project" value="UniProtKB-KW"/>
</dbReference>
<dbReference type="PANTHER" id="PTHR13393">
    <property type="entry name" value="SAM-DEPENDENT METHYLTRANSFERASE"/>
    <property type="match status" value="1"/>
</dbReference>
<reference evidence="3" key="1">
    <citation type="journal article" date="2021" name="bioRxiv">
        <title>Whole Genome Assembly and Annotation of Northern Wild Rice, Zizania palustris L., Supports a Whole Genome Duplication in the Zizania Genus.</title>
        <authorList>
            <person name="Haas M."/>
            <person name="Kono T."/>
            <person name="Macchietto M."/>
            <person name="Millas R."/>
            <person name="McGilp L."/>
            <person name="Shao M."/>
            <person name="Duquette J."/>
            <person name="Hirsch C.N."/>
            <person name="Kimball J."/>
        </authorList>
    </citation>
    <scope>NUCLEOTIDE SEQUENCE</scope>
    <source>
        <tissue evidence="3">Fresh leaf tissue</tissue>
    </source>
</reference>
<protein>
    <submittedName>
        <fullName evidence="3">Uncharacterized protein</fullName>
    </submittedName>
</protein>
<accession>A0A8J5TAM6</accession>
<dbReference type="InterPro" id="IPR010286">
    <property type="entry name" value="METTL16/RlmF"/>
</dbReference>
<proteinExistence type="predicted"/>
<evidence type="ECO:0000313" key="4">
    <source>
        <dbReference type="Proteomes" id="UP000729402"/>
    </source>
</evidence>
<dbReference type="OrthoDB" id="514248at2759"/>
<organism evidence="3 4">
    <name type="scientific">Zizania palustris</name>
    <name type="common">Northern wild rice</name>
    <dbReference type="NCBI Taxonomy" id="103762"/>
    <lineage>
        <taxon>Eukaryota</taxon>
        <taxon>Viridiplantae</taxon>
        <taxon>Streptophyta</taxon>
        <taxon>Embryophyta</taxon>
        <taxon>Tracheophyta</taxon>
        <taxon>Spermatophyta</taxon>
        <taxon>Magnoliopsida</taxon>
        <taxon>Liliopsida</taxon>
        <taxon>Poales</taxon>
        <taxon>Poaceae</taxon>
        <taxon>BOP clade</taxon>
        <taxon>Oryzoideae</taxon>
        <taxon>Oryzeae</taxon>
        <taxon>Zizaniinae</taxon>
        <taxon>Zizania</taxon>
    </lineage>
</organism>
<dbReference type="GO" id="GO:0070475">
    <property type="term" value="P:rRNA base methylation"/>
    <property type="evidence" value="ECO:0007669"/>
    <property type="project" value="TreeGrafter"/>
</dbReference>
<evidence type="ECO:0000313" key="3">
    <source>
        <dbReference type="EMBL" id="KAG8076583.1"/>
    </source>
</evidence>
<dbReference type="PANTHER" id="PTHR13393:SF0">
    <property type="entry name" value="RNA N6-ADENOSINE-METHYLTRANSFERASE METTL16"/>
    <property type="match status" value="1"/>
</dbReference>
<dbReference type="AlphaFoldDB" id="A0A8J5TAM6"/>
<dbReference type="Proteomes" id="UP000729402">
    <property type="component" value="Unassembled WGS sequence"/>
</dbReference>
<reference evidence="3" key="2">
    <citation type="submission" date="2021-02" db="EMBL/GenBank/DDBJ databases">
        <authorList>
            <person name="Kimball J.A."/>
            <person name="Haas M.W."/>
            <person name="Macchietto M."/>
            <person name="Kono T."/>
            <person name="Duquette J."/>
            <person name="Shao M."/>
        </authorList>
    </citation>
    <scope>NUCLEOTIDE SEQUENCE</scope>
    <source>
        <tissue evidence="3">Fresh leaf tissue</tissue>
    </source>
</reference>
<keyword evidence="4" id="KW-1185">Reference proteome</keyword>
<name>A0A8J5TAM6_ZIZPA</name>
<dbReference type="GO" id="GO:0005634">
    <property type="term" value="C:nucleus"/>
    <property type="evidence" value="ECO:0007669"/>
    <property type="project" value="TreeGrafter"/>
</dbReference>
<keyword evidence="2" id="KW-0808">Transferase</keyword>
<dbReference type="EMBL" id="JAAALK010000283">
    <property type="protein sequence ID" value="KAG8076583.1"/>
    <property type="molecule type" value="Genomic_DNA"/>
</dbReference>
<sequence>MGGGRKLRRRDGTETPAIHLRNRYAAAAPVFPIPASLYPSCSLRVCIPGPRYHRLRRHPHRCQLHLPSTWGIFTRVELCWIWLKNMESNPQIADLIEIRNANKVFCCSEYEAVVGEAVRDNALETVDCVVKSIPIPSIVLGIVKDSETFDFCMCNPPFFKSIEEDGLNPKTSCGGTVEEMVCPGGEQAFITHMIEDSVSLKNSFRWFTLMVGRKAKLVKLGHQFTPGKANLSFMLHDLRCECGAFQVLKSAETFLHASNLSCKTDSSLFSIDVSCQMSRKLHSDVTGISFRILMFEQMPGTILVLVKGSLLNKALSAEDTIIQVVEGRCALIHGAAASLEATLARFCSDSDTHNKLLCVTCCHASRCLKLYPEEYL</sequence>
<gene>
    <name evidence="3" type="ORF">GUJ93_ZPchr0006g45544</name>
</gene>